<dbReference type="InterPro" id="IPR036259">
    <property type="entry name" value="MFS_trans_sf"/>
</dbReference>
<evidence type="ECO:0000256" key="9">
    <source>
        <dbReference type="SAM" id="Phobius"/>
    </source>
</evidence>
<evidence type="ECO:0000256" key="7">
    <source>
        <dbReference type="ARBA" id="ARBA00023136"/>
    </source>
</evidence>
<dbReference type="Gene3D" id="1.20.1250.20">
    <property type="entry name" value="MFS general substrate transporter like domains"/>
    <property type="match status" value="1"/>
</dbReference>
<protein>
    <recommendedName>
        <fullName evidence="8">Probable transporter MCH1</fullName>
    </recommendedName>
</protein>
<evidence type="ECO:0000256" key="2">
    <source>
        <dbReference type="ARBA" id="ARBA00008335"/>
    </source>
</evidence>
<feature type="transmembrane region" description="Helical" evidence="9">
    <location>
        <begin position="195"/>
        <end position="214"/>
    </location>
</feature>
<dbReference type="PANTHER" id="PTHR21576:SF45">
    <property type="entry name" value="TRANSPORTER MCH1-RELATED"/>
    <property type="match status" value="1"/>
</dbReference>
<dbReference type="SUPFAM" id="SSF103473">
    <property type="entry name" value="MFS general substrate transporter"/>
    <property type="match status" value="1"/>
</dbReference>
<dbReference type="AlphaFoldDB" id="A0A448YU02"/>
<dbReference type="PANTHER" id="PTHR21576">
    <property type="entry name" value="UNCHARACTERIZED NODULIN-LIKE PROTEIN"/>
    <property type="match status" value="1"/>
</dbReference>
<accession>A0A448YU02</accession>
<dbReference type="STRING" id="13370.A0A448YU02"/>
<name>A0A448YU02_BRENA</name>
<evidence type="ECO:0000256" key="4">
    <source>
        <dbReference type="ARBA" id="ARBA00022554"/>
    </source>
</evidence>
<keyword evidence="4" id="KW-0926">Vacuole</keyword>
<feature type="transmembrane region" description="Helical" evidence="9">
    <location>
        <begin position="154"/>
        <end position="175"/>
    </location>
</feature>
<keyword evidence="7 9" id="KW-0472">Membrane</keyword>
<dbReference type="InParanoid" id="A0A448YU02"/>
<comment type="subcellular location">
    <subcellularLocation>
        <location evidence="1">Vacuole membrane</location>
        <topology evidence="1">Multi-pass membrane protein</topology>
    </subcellularLocation>
</comment>
<dbReference type="OrthoDB" id="199930at2759"/>
<feature type="transmembrane region" description="Helical" evidence="9">
    <location>
        <begin position="401"/>
        <end position="427"/>
    </location>
</feature>
<feature type="transmembrane region" description="Helical" evidence="9">
    <location>
        <begin position="304"/>
        <end position="324"/>
    </location>
</feature>
<organism evidence="10 11">
    <name type="scientific">Brettanomyces naardenensis</name>
    <name type="common">Yeast</name>
    <dbReference type="NCBI Taxonomy" id="13370"/>
    <lineage>
        <taxon>Eukaryota</taxon>
        <taxon>Fungi</taxon>
        <taxon>Dikarya</taxon>
        <taxon>Ascomycota</taxon>
        <taxon>Saccharomycotina</taxon>
        <taxon>Pichiomycetes</taxon>
        <taxon>Pichiales</taxon>
        <taxon>Pichiaceae</taxon>
        <taxon>Brettanomyces</taxon>
    </lineage>
</organism>
<feature type="transmembrane region" description="Helical" evidence="9">
    <location>
        <begin position="474"/>
        <end position="493"/>
    </location>
</feature>
<evidence type="ECO:0000256" key="5">
    <source>
        <dbReference type="ARBA" id="ARBA00022692"/>
    </source>
</evidence>
<dbReference type="GO" id="GO:0000329">
    <property type="term" value="C:fungal-type vacuole membrane"/>
    <property type="evidence" value="ECO:0007669"/>
    <property type="project" value="TreeGrafter"/>
</dbReference>
<proteinExistence type="inferred from homology"/>
<keyword evidence="5 9" id="KW-0812">Transmembrane</keyword>
<keyword evidence="6 9" id="KW-1133">Transmembrane helix</keyword>
<feature type="transmembrane region" description="Helical" evidence="9">
    <location>
        <begin position="62"/>
        <end position="79"/>
    </location>
</feature>
<evidence type="ECO:0000256" key="8">
    <source>
        <dbReference type="ARBA" id="ARBA00039330"/>
    </source>
</evidence>
<evidence type="ECO:0000256" key="3">
    <source>
        <dbReference type="ARBA" id="ARBA00022448"/>
    </source>
</evidence>
<evidence type="ECO:0000313" key="10">
    <source>
        <dbReference type="EMBL" id="VEU24391.1"/>
    </source>
</evidence>
<keyword evidence="11" id="KW-1185">Reference proteome</keyword>
<dbReference type="EMBL" id="CAACVR010000076">
    <property type="protein sequence ID" value="VEU24391.1"/>
    <property type="molecule type" value="Genomic_DNA"/>
</dbReference>
<evidence type="ECO:0000313" key="11">
    <source>
        <dbReference type="Proteomes" id="UP000290900"/>
    </source>
</evidence>
<dbReference type="Proteomes" id="UP000290900">
    <property type="component" value="Unassembled WGS sequence"/>
</dbReference>
<feature type="transmembrane region" description="Helical" evidence="9">
    <location>
        <begin position="121"/>
        <end position="142"/>
    </location>
</feature>
<feature type="transmembrane region" description="Helical" evidence="9">
    <location>
        <begin position="372"/>
        <end position="389"/>
    </location>
</feature>
<feature type="transmembrane region" description="Helical" evidence="9">
    <location>
        <begin position="25"/>
        <end position="50"/>
    </location>
</feature>
<gene>
    <name evidence="10" type="ORF">BRENAR_LOCUS5119</name>
</gene>
<feature type="transmembrane region" description="Helical" evidence="9">
    <location>
        <begin position="91"/>
        <end position="115"/>
    </location>
</feature>
<evidence type="ECO:0000256" key="6">
    <source>
        <dbReference type="ARBA" id="ARBA00022989"/>
    </source>
</evidence>
<evidence type="ECO:0000256" key="1">
    <source>
        <dbReference type="ARBA" id="ARBA00004128"/>
    </source>
</evidence>
<comment type="similarity">
    <text evidence="2">Belongs to the major facilitator superfamily.</text>
</comment>
<sequence>MLSHKLFSVQRILLRLYRKHGPFRLYAASFLLSVTACLSLGILTLFSIFAGPFQDQLGYSQATINRIIIFQMLGMNLCTPLSGYIADAKGIWILSAMAFVGYLAGFNLIFLIIKAKLDHTMMYLAFFIMGCSHASLIFSCLLNSAKSLGRYYRTLSISTPNMMVSFAGFLEIQIFNTFFHDSSNPSRSFFNILRFFWYTLACSTVISLMACRLTDTVEKFEEDSGHTEHEDFNSFDASPLLTGAGVVIHSPSGSILGSPRSWYVEDPSSVLNLDMELSTDSVSDIFDPQLSYRQKVSLFLKDPLMYPLLCCCFMSIGATEFFIANMSSILRDLFLKQLDSDLKVLSVTSTITRFLIMVLTDYCCVKFHVSRLTIFTATVILCGFGHLYLSSAPLAGINFHLVVVSNAILSSSVFTLVPAILASLYGLNILGTTWGIFASSSIVGQLFLNFLYSIDYGQNCMTVARDGLVICSTLTFFVSGCILLVLGITIMFLRKSYLVRADEFF</sequence>
<keyword evidence="3" id="KW-0813">Transport</keyword>
<feature type="transmembrane region" description="Helical" evidence="9">
    <location>
        <begin position="434"/>
        <end position="454"/>
    </location>
</feature>
<reference evidence="10 11" key="1">
    <citation type="submission" date="2018-12" db="EMBL/GenBank/DDBJ databases">
        <authorList>
            <person name="Tiukova I."/>
            <person name="Dainat J."/>
        </authorList>
    </citation>
    <scope>NUCLEOTIDE SEQUENCE [LARGE SCALE GENOMIC DNA]</scope>
</reference>